<dbReference type="Pfam" id="PF00589">
    <property type="entry name" value="Phage_integrase"/>
    <property type="match status" value="1"/>
</dbReference>
<protein>
    <submittedName>
        <fullName evidence="3">Site-specific integrase</fullName>
    </submittedName>
</protein>
<dbReference type="AlphaFoldDB" id="A0AAX1US19"/>
<dbReference type="GO" id="GO:0006310">
    <property type="term" value="P:DNA recombination"/>
    <property type="evidence" value="ECO:0007669"/>
    <property type="project" value="UniProtKB-KW"/>
</dbReference>
<dbReference type="InterPro" id="IPR013762">
    <property type="entry name" value="Integrase-like_cat_sf"/>
</dbReference>
<comment type="caution">
    <text evidence="3">The sequence shown here is derived from an EMBL/GenBank/DDBJ whole genome shotgun (WGS) entry which is preliminary data.</text>
</comment>
<keyword evidence="1" id="KW-0233">DNA recombination</keyword>
<dbReference type="InterPro" id="IPR011010">
    <property type="entry name" value="DNA_brk_join_enz"/>
</dbReference>
<evidence type="ECO:0000256" key="1">
    <source>
        <dbReference type="ARBA" id="ARBA00023172"/>
    </source>
</evidence>
<dbReference type="GO" id="GO:0015074">
    <property type="term" value="P:DNA integration"/>
    <property type="evidence" value="ECO:0007669"/>
    <property type="project" value="InterPro"/>
</dbReference>
<evidence type="ECO:0000259" key="2">
    <source>
        <dbReference type="PROSITE" id="PS51898"/>
    </source>
</evidence>
<dbReference type="Proteomes" id="UP000266305">
    <property type="component" value="Unassembled WGS sequence"/>
</dbReference>
<dbReference type="GO" id="GO:0003677">
    <property type="term" value="F:DNA binding"/>
    <property type="evidence" value="ECO:0007669"/>
    <property type="project" value="InterPro"/>
</dbReference>
<dbReference type="PROSITE" id="PS51898">
    <property type="entry name" value="TYR_RECOMBINASE"/>
    <property type="match status" value="1"/>
</dbReference>
<organism evidence="3 4">
    <name type="scientific">Cereibacter sphaeroides</name>
    <name type="common">Rhodobacter sphaeroides</name>
    <dbReference type="NCBI Taxonomy" id="1063"/>
    <lineage>
        <taxon>Bacteria</taxon>
        <taxon>Pseudomonadati</taxon>
        <taxon>Pseudomonadota</taxon>
        <taxon>Alphaproteobacteria</taxon>
        <taxon>Rhodobacterales</taxon>
        <taxon>Paracoccaceae</taxon>
        <taxon>Cereibacter</taxon>
    </lineage>
</organism>
<evidence type="ECO:0000313" key="4">
    <source>
        <dbReference type="Proteomes" id="UP000266305"/>
    </source>
</evidence>
<dbReference type="InterPro" id="IPR002104">
    <property type="entry name" value="Integrase_catalytic"/>
</dbReference>
<proteinExistence type="predicted"/>
<dbReference type="SUPFAM" id="SSF56349">
    <property type="entry name" value="DNA breaking-rejoining enzymes"/>
    <property type="match status" value="1"/>
</dbReference>
<gene>
    <name evidence="3" type="ORF">D1114_01740</name>
</gene>
<dbReference type="Gene3D" id="1.10.443.10">
    <property type="entry name" value="Intergrase catalytic core"/>
    <property type="match status" value="1"/>
</dbReference>
<dbReference type="RefSeq" id="WP_118999124.1">
    <property type="nucleotide sequence ID" value="NZ_QWGP01000001.1"/>
</dbReference>
<dbReference type="EMBL" id="QWGP01000001">
    <property type="protein sequence ID" value="RHZ98833.1"/>
    <property type="molecule type" value="Genomic_DNA"/>
</dbReference>
<feature type="domain" description="Tyr recombinase" evidence="2">
    <location>
        <begin position="167"/>
        <end position="347"/>
    </location>
</feature>
<reference evidence="3 4" key="1">
    <citation type="submission" date="2018-08" db="EMBL/GenBank/DDBJ databases">
        <title>Draft genome sequence of Rhodobacter sphaeroides FY.</title>
        <authorList>
            <person name="Rayyan A."/>
            <person name="Meyer T.E."/>
            <person name="Kyndt J.A."/>
        </authorList>
    </citation>
    <scope>NUCLEOTIDE SEQUENCE [LARGE SCALE GENOMIC DNA]</scope>
    <source>
        <strain evidence="3 4">FY</strain>
    </source>
</reference>
<evidence type="ECO:0000313" key="3">
    <source>
        <dbReference type="EMBL" id="RHZ98833.1"/>
    </source>
</evidence>
<sequence length="353" mass="40418">MPRKAAGARLWFREDHGVWYIRDTGLPDRSTGTADRRDAEKALAAYIASKGTVTDIRQPDRFPVRDALDIYGREHAIKTAAPERIGFAMDALLGFWEHLTVADVKGETCRRYAVSRTRTLKDGTVLRIADGTIRRELNVLQAAINYCHTEGYLTTAAKVKLPAMPPARDRWLTRSEAARLIWAAYRSHRGKHLARFILIALYTGTRKDAILRLGFMRNTVGGWIDLEQNVIYRRGEAEAETKKRRKPMKMVRRLAAHCRRWKRMGGVWAVEFEGQRVGDVKHAFEGARDRAGLLDVTPHTLKHTAITWAMQRGLRIEDAAEYFDTSAETIRRVYYHHSPHYQDDAVALLDRKL</sequence>
<dbReference type="CDD" id="cd00796">
    <property type="entry name" value="INT_Rci_Hp1_C"/>
    <property type="match status" value="1"/>
</dbReference>
<accession>A0AAX1US19</accession>
<name>A0AAX1US19_CERSP</name>